<evidence type="ECO:0000313" key="3">
    <source>
        <dbReference type="Proteomes" id="UP000076983"/>
    </source>
</evidence>
<feature type="domain" description="Smf/DprA SLOG" evidence="1">
    <location>
        <begin position="48"/>
        <end position="240"/>
    </location>
</feature>
<evidence type="ECO:0000313" key="2">
    <source>
        <dbReference type="EMBL" id="OAB48713.1"/>
    </source>
</evidence>
<dbReference type="EMBL" id="LVLH01000046">
    <property type="protein sequence ID" value="OAB48713.1"/>
    <property type="molecule type" value="Genomic_DNA"/>
</dbReference>
<gene>
    <name evidence="2" type="ORF">MGALLINA_05590</name>
</gene>
<dbReference type="OrthoDB" id="9785707at2"/>
<reference evidence="2 3" key="1">
    <citation type="submission" date="2016-03" db="EMBL/GenBank/DDBJ databases">
        <title>Genome sequence of Mycoplasma gallinarum strain Mgn_IPT.</title>
        <authorList>
            <person name="Yacoub E."/>
            <person name="Sirand-Pugnet P."/>
            <person name="Barre A."/>
            <person name="Maurier F."/>
            <person name="Blanchard A."/>
            <person name="Ben Abdelmoumen B.M."/>
        </authorList>
    </citation>
    <scope>NUCLEOTIDE SEQUENCE [LARGE SCALE GENOMIC DNA]</scope>
    <source>
        <strain evidence="2 3">Mgn_IPT</strain>
    </source>
</reference>
<protein>
    <submittedName>
        <fullName evidence="2">SMF family protein, DNA processing chain A (DprA)</fullName>
    </submittedName>
</protein>
<organism evidence="2 3">
    <name type="scientific">Mycoplasmopsis gallinarum</name>
    <dbReference type="NCBI Taxonomy" id="29557"/>
    <lineage>
        <taxon>Bacteria</taxon>
        <taxon>Bacillati</taxon>
        <taxon>Mycoplasmatota</taxon>
        <taxon>Mycoplasmoidales</taxon>
        <taxon>Metamycoplasmataceae</taxon>
        <taxon>Mycoplasmopsis</taxon>
    </lineage>
</organism>
<accession>A0A168R8H6</accession>
<proteinExistence type="predicted"/>
<dbReference type="STRING" id="29557.MGALLINA_05590"/>
<comment type="caution">
    <text evidence="2">The sequence shown here is derived from an EMBL/GenBank/DDBJ whole genome shotgun (WGS) entry which is preliminary data.</text>
</comment>
<name>A0A168R8H6_9BACT</name>
<dbReference type="InterPro" id="IPR057666">
    <property type="entry name" value="DrpA_SLOG"/>
</dbReference>
<evidence type="ECO:0000259" key="1">
    <source>
        <dbReference type="Pfam" id="PF02481"/>
    </source>
</evidence>
<sequence length="243" mass="28729">MNDLLIYFSHKYKGNNFEIFKALKNGESVNINELNNWKNIMSENQIEYITIFDEIYPKELKRTKYPPFVIYLKGNKELLKKKKIQIEADYVNDLCLKNLEKLKSILNSEHTLLISDFKGFNDVITVFCDDNKINKILILAQGIENFQKNWNYEDNLIISIYPAKTNPKYIRFKERNLLSSELGKFLILLNSYQNSKLLNLVNYYLENNKEIYCFPGETYDDGNTELIKMGATMITHFADIKYY</sequence>
<dbReference type="AlphaFoldDB" id="A0A168R8H6"/>
<keyword evidence="3" id="KW-1185">Reference proteome</keyword>
<dbReference type="Pfam" id="PF02481">
    <property type="entry name" value="DNA_processg_A"/>
    <property type="match status" value="1"/>
</dbReference>
<dbReference type="Gene3D" id="3.40.50.450">
    <property type="match status" value="1"/>
</dbReference>
<dbReference type="GO" id="GO:0009294">
    <property type="term" value="P:DNA-mediated transformation"/>
    <property type="evidence" value="ECO:0007669"/>
    <property type="project" value="InterPro"/>
</dbReference>
<dbReference type="Proteomes" id="UP000076983">
    <property type="component" value="Unassembled WGS sequence"/>
</dbReference>
<dbReference type="RefSeq" id="WP_063626321.1">
    <property type="nucleotide sequence ID" value="NZ_LVLH01000046.1"/>
</dbReference>
<dbReference type="PATRIC" id="fig|29557.3.peg.565"/>